<evidence type="ECO:0000256" key="11">
    <source>
        <dbReference type="ARBA" id="ARBA00022989"/>
    </source>
</evidence>
<evidence type="ECO:0000256" key="4">
    <source>
        <dbReference type="ARBA" id="ARBA00021620"/>
    </source>
</evidence>
<dbReference type="GO" id="GO:0005886">
    <property type="term" value="C:plasma membrane"/>
    <property type="evidence" value="ECO:0007669"/>
    <property type="project" value="UniProtKB-SubCell"/>
</dbReference>
<reference evidence="23 25" key="2">
    <citation type="submission" date="2018-06" db="EMBL/GenBank/DDBJ databases">
        <authorList>
            <consortium name="Pathogen Informatics"/>
            <person name="Doyle S."/>
        </authorList>
    </citation>
    <scope>NUCLEOTIDE SEQUENCE [LARGE SCALE GENOMIC DNA]</scope>
    <source>
        <strain evidence="23 25">NCTC13832</strain>
    </source>
</reference>
<dbReference type="SUPFAM" id="SSF81464">
    <property type="entry name" value="Cytochrome c oxidase subunit II-like, transmembrane region"/>
    <property type="match status" value="1"/>
</dbReference>
<dbReference type="Proteomes" id="UP000032366">
    <property type="component" value="Unassembled WGS sequence"/>
</dbReference>
<evidence type="ECO:0000256" key="19">
    <source>
        <dbReference type="SAM" id="Phobius"/>
    </source>
</evidence>
<evidence type="ECO:0000256" key="1">
    <source>
        <dbReference type="ARBA" id="ARBA00000725"/>
    </source>
</evidence>
<keyword evidence="14" id="KW-0564">Palmitate</keyword>
<dbReference type="InterPro" id="IPR011759">
    <property type="entry name" value="Cyt_c_oxidase_su2_TM_dom"/>
</dbReference>
<dbReference type="Gene3D" id="2.60.40.420">
    <property type="entry name" value="Cupredoxins - blue copper proteins"/>
    <property type="match status" value="1"/>
</dbReference>
<dbReference type="AlphaFoldDB" id="A0A0D6XNM7"/>
<evidence type="ECO:0000256" key="12">
    <source>
        <dbReference type="ARBA" id="ARBA00023002"/>
    </source>
</evidence>
<evidence type="ECO:0000256" key="7">
    <source>
        <dbReference type="ARBA" id="ARBA00022660"/>
    </source>
</evidence>
<evidence type="ECO:0000256" key="5">
    <source>
        <dbReference type="ARBA" id="ARBA00022448"/>
    </source>
</evidence>
<comment type="subcellular location">
    <subcellularLocation>
        <location evidence="2">Cell membrane</location>
        <topology evidence="2">Multi-pass membrane protein</topology>
    </subcellularLocation>
</comment>
<dbReference type="STRING" id="569857.TP70_09855"/>
<dbReference type="CDD" id="cd04212">
    <property type="entry name" value="CuRO_UO_II"/>
    <property type="match status" value="1"/>
</dbReference>
<dbReference type="NCBIfam" id="TIGR01432">
    <property type="entry name" value="QOXA"/>
    <property type="match status" value="1"/>
</dbReference>
<dbReference type="PROSITE" id="PS50999">
    <property type="entry name" value="COX2_TM"/>
    <property type="match status" value="1"/>
</dbReference>
<evidence type="ECO:0000313" key="24">
    <source>
        <dbReference type="Proteomes" id="UP000032366"/>
    </source>
</evidence>
<dbReference type="OrthoDB" id="9781261at2"/>
<dbReference type="RefSeq" id="WP_044361345.1">
    <property type="nucleotide sequence ID" value="NZ_JXWY01000107.1"/>
</dbReference>
<dbReference type="EMBL" id="UHDT01000001">
    <property type="protein sequence ID" value="SUM57091.1"/>
    <property type="molecule type" value="Genomic_DNA"/>
</dbReference>
<dbReference type="InterPro" id="IPR006332">
    <property type="entry name" value="QoxA"/>
</dbReference>
<keyword evidence="24" id="KW-1185">Reference proteome</keyword>
<evidence type="ECO:0000256" key="18">
    <source>
        <dbReference type="SAM" id="MobiDB-lite"/>
    </source>
</evidence>
<feature type="compositionally biased region" description="Basic and acidic residues" evidence="18">
    <location>
        <begin position="353"/>
        <end position="367"/>
    </location>
</feature>
<dbReference type="InterPro" id="IPR036257">
    <property type="entry name" value="Cyt_c_oxidase_su2_TM_sf"/>
</dbReference>
<dbReference type="InterPro" id="IPR045187">
    <property type="entry name" value="CcO_II"/>
</dbReference>
<evidence type="ECO:0000256" key="10">
    <source>
        <dbReference type="ARBA" id="ARBA00022982"/>
    </source>
</evidence>
<dbReference type="InterPro" id="IPR034227">
    <property type="entry name" value="CuRO_UO_II"/>
</dbReference>
<organism evidence="23 25">
    <name type="scientific">Staphylococcus microti</name>
    <dbReference type="NCBI Taxonomy" id="569857"/>
    <lineage>
        <taxon>Bacteria</taxon>
        <taxon>Bacillati</taxon>
        <taxon>Bacillota</taxon>
        <taxon>Bacilli</taxon>
        <taxon>Bacillales</taxon>
        <taxon>Staphylococcaceae</taxon>
        <taxon>Staphylococcus</taxon>
    </lineage>
</organism>
<dbReference type="GO" id="GO:0005507">
    <property type="term" value="F:copper ion binding"/>
    <property type="evidence" value="ECO:0007669"/>
    <property type="project" value="InterPro"/>
</dbReference>
<proteinExistence type="inferred from homology"/>
<gene>
    <name evidence="23" type="primary">qoxA</name>
    <name evidence="23" type="ORF">NCTC13832_00759</name>
    <name evidence="22" type="ORF">TP70_09855</name>
</gene>
<dbReference type="EMBL" id="JXWY01000107">
    <property type="protein sequence ID" value="KIX90015.1"/>
    <property type="molecule type" value="Genomic_DNA"/>
</dbReference>
<keyword evidence="9" id="KW-0732">Signal</keyword>
<evidence type="ECO:0000256" key="6">
    <source>
        <dbReference type="ARBA" id="ARBA00022475"/>
    </source>
</evidence>
<comment type="function">
    <text evidence="16">Catalyzes quinol oxidation with the concomitant reduction of oxygen to water. Subunit II transfers the electrons from a quinol to the binuclear center of the catalytic subunit I.</text>
</comment>
<feature type="domain" description="Cytochrome oxidase subunit II transmembrane region profile" evidence="21">
    <location>
        <begin position="17"/>
        <end position="112"/>
    </location>
</feature>
<dbReference type="Proteomes" id="UP000254100">
    <property type="component" value="Unassembled WGS sequence"/>
</dbReference>
<evidence type="ECO:0000259" key="21">
    <source>
        <dbReference type="PROSITE" id="PS50999"/>
    </source>
</evidence>
<keyword evidence="5" id="KW-0813">Transport</keyword>
<evidence type="ECO:0000256" key="13">
    <source>
        <dbReference type="ARBA" id="ARBA00023136"/>
    </source>
</evidence>
<comment type="similarity">
    <text evidence="3">Belongs to the cytochrome c oxidase subunit 2 family.</text>
</comment>
<feature type="compositionally biased region" description="Basic and acidic residues" evidence="18">
    <location>
        <begin position="330"/>
        <end position="343"/>
    </location>
</feature>
<keyword evidence="10" id="KW-0249">Electron transport</keyword>
<evidence type="ECO:0000256" key="9">
    <source>
        <dbReference type="ARBA" id="ARBA00022729"/>
    </source>
</evidence>
<dbReference type="PROSITE" id="PS51257">
    <property type="entry name" value="PROKAR_LIPOPROTEIN"/>
    <property type="match status" value="1"/>
</dbReference>
<keyword evidence="8 19" id="KW-0812">Transmembrane</keyword>
<keyword evidence="7" id="KW-0679">Respiratory chain</keyword>
<keyword evidence="15" id="KW-0449">Lipoprotein</keyword>
<keyword evidence="12 23" id="KW-0560">Oxidoreductase</keyword>
<evidence type="ECO:0000313" key="25">
    <source>
        <dbReference type="Proteomes" id="UP000254100"/>
    </source>
</evidence>
<evidence type="ECO:0000313" key="22">
    <source>
        <dbReference type="EMBL" id="KIX90015.1"/>
    </source>
</evidence>
<evidence type="ECO:0000256" key="3">
    <source>
        <dbReference type="ARBA" id="ARBA00007866"/>
    </source>
</evidence>
<dbReference type="PROSITE" id="PS50857">
    <property type="entry name" value="COX2_CUA"/>
    <property type="match status" value="1"/>
</dbReference>
<name>A0A0D6XNM7_9STAP</name>
<dbReference type="GO" id="GO:0016682">
    <property type="term" value="F:oxidoreductase activity, acting on diphenols and related substances as donors, oxygen as acceptor"/>
    <property type="evidence" value="ECO:0007669"/>
    <property type="project" value="InterPro"/>
</dbReference>
<evidence type="ECO:0000256" key="8">
    <source>
        <dbReference type="ARBA" id="ARBA00022692"/>
    </source>
</evidence>
<dbReference type="PANTHER" id="PTHR22888:SF18">
    <property type="entry name" value="CYTOCHROME BO(3) UBIQUINOL OXIDASE SUBUNIT 2"/>
    <property type="match status" value="1"/>
</dbReference>
<evidence type="ECO:0000256" key="14">
    <source>
        <dbReference type="ARBA" id="ARBA00023139"/>
    </source>
</evidence>
<protein>
    <recommendedName>
        <fullName evidence="4">Probable quinol oxidase subunit 2</fullName>
    </recommendedName>
    <alternativeName>
        <fullName evidence="17">Quinol oxidase polypeptide II</fullName>
    </alternativeName>
</protein>
<dbReference type="Gene3D" id="1.10.287.90">
    <property type="match status" value="1"/>
</dbReference>
<evidence type="ECO:0000256" key="15">
    <source>
        <dbReference type="ARBA" id="ARBA00023288"/>
    </source>
</evidence>
<accession>A0A0D6XNM7</accession>
<evidence type="ECO:0000256" key="17">
    <source>
        <dbReference type="ARBA" id="ARBA00033219"/>
    </source>
</evidence>
<evidence type="ECO:0000256" key="2">
    <source>
        <dbReference type="ARBA" id="ARBA00004651"/>
    </source>
</evidence>
<dbReference type="GO" id="GO:0042773">
    <property type="term" value="P:ATP synthesis coupled electron transport"/>
    <property type="evidence" value="ECO:0007669"/>
    <property type="project" value="TreeGrafter"/>
</dbReference>
<feature type="transmembrane region" description="Helical" evidence="19">
    <location>
        <begin position="39"/>
        <end position="63"/>
    </location>
</feature>
<dbReference type="SUPFAM" id="SSF49503">
    <property type="entry name" value="Cupredoxins"/>
    <property type="match status" value="1"/>
</dbReference>
<feature type="transmembrane region" description="Helical" evidence="19">
    <location>
        <begin position="84"/>
        <end position="102"/>
    </location>
</feature>
<keyword evidence="11 19" id="KW-1133">Transmembrane helix</keyword>
<evidence type="ECO:0000256" key="16">
    <source>
        <dbReference type="ARBA" id="ARBA00024727"/>
    </source>
</evidence>
<keyword evidence="6" id="KW-1003">Cell membrane</keyword>
<feature type="region of interest" description="Disordered" evidence="18">
    <location>
        <begin position="330"/>
        <end position="367"/>
    </location>
</feature>
<dbReference type="InterPro" id="IPR008972">
    <property type="entry name" value="Cupredoxin"/>
</dbReference>
<evidence type="ECO:0000313" key="23">
    <source>
        <dbReference type="EMBL" id="SUM57091.1"/>
    </source>
</evidence>
<keyword evidence="13 19" id="KW-0472">Membrane</keyword>
<reference evidence="22 24" key="1">
    <citation type="submission" date="2015-01" db="EMBL/GenBank/DDBJ databases">
        <authorList>
            <person name="Guo J."/>
        </authorList>
    </citation>
    <scope>NUCLEOTIDE SEQUENCE [LARGE SCALE GENOMIC DNA]</scope>
    <source>
        <strain evidence="22 24">DSM 22147</strain>
    </source>
</reference>
<comment type="catalytic activity">
    <reaction evidence="1">
        <text>2 a quinol + O2 = 2 a quinone + 2 H2O</text>
        <dbReference type="Rhea" id="RHEA:55376"/>
        <dbReference type="ChEBI" id="CHEBI:15377"/>
        <dbReference type="ChEBI" id="CHEBI:15379"/>
        <dbReference type="ChEBI" id="CHEBI:24646"/>
        <dbReference type="ChEBI" id="CHEBI:132124"/>
    </reaction>
</comment>
<dbReference type="PANTHER" id="PTHR22888">
    <property type="entry name" value="CYTOCHROME C OXIDASE, SUBUNIT II"/>
    <property type="match status" value="1"/>
</dbReference>
<dbReference type="InterPro" id="IPR002429">
    <property type="entry name" value="CcO_II-like_C"/>
</dbReference>
<evidence type="ECO:0000259" key="20">
    <source>
        <dbReference type="PROSITE" id="PS50857"/>
    </source>
</evidence>
<feature type="domain" description="Cytochrome oxidase subunit II copper A binding" evidence="20">
    <location>
        <begin position="116"/>
        <end position="228"/>
    </location>
</feature>
<dbReference type="GO" id="GO:0004129">
    <property type="term" value="F:cytochrome-c oxidase activity"/>
    <property type="evidence" value="ECO:0007669"/>
    <property type="project" value="UniProtKB-UniRule"/>
</dbReference>
<dbReference type="GO" id="GO:0009486">
    <property type="term" value="F:cytochrome bo3 ubiquinol oxidase activity"/>
    <property type="evidence" value="ECO:0007669"/>
    <property type="project" value="InterPro"/>
</dbReference>
<dbReference type="Pfam" id="PF02790">
    <property type="entry name" value="COX2_TM"/>
    <property type="match status" value="1"/>
</dbReference>
<sequence length="367" mass="42129">MSKLKSLLLTFGTLFFLTGCSNMEVLNPKGPQASELRFLIIYSIIFMVGIVAVVSILFAVFTWKYRYTKTTESGKMHHNAIIETVWFIVPVLILIALMIPTVKTLYDFEEPPKAEDDPIVIYAVSGGYKWFFAYPDEKIETVNHLTIPTNRPITFKLQAMDAMTSFWIPQLHGQKYAMTAMTMEWTLQADKEGTYRGRNSNFNGEGFSRHTFQVHAVSQQEYDAWVKKAQSEKVLDQDTFDKQLLPITQNEELTFSGTHMAFVDPAADPEYIFHAYKRFNFVQKDMNFHKDPAEGVLSEPNKPARKVTVTNENYPRHGMKPAILRNDEPYNNEFKKEEKHTMDEMESMQKGAKNAEAHKDHKSGGGH</sequence>